<proteinExistence type="inferred from homology"/>
<evidence type="ECO:0000313" key="8">
    <source>
        <dbReference type="Proteomes" id="UP001551658"/>
    </source>
</evidence>
<feature type="binding site" evidence="5">
    <location>
        <position position="958"/>
    </location>
    <ligand>
        <name>NADP(+)</name>
        <dbReference type="ChEBI" id="CHEBI:58349"/>
    </ligand>
</feature>
<reference evidence="7 8" key="1">
    <citation type="submission" date="2024-06" db="EMBL/GenBank/DDBJ databases">
        <title>The Natural Products Discovery Center: Release of the First 8490 Sequenced Strains for Exploring Actinobacteria Biosynthetic Diversity.</title>
        <authorList>
            <person name="Kalkreuter E."/>
            <person name="Kautsar S.A."/>
            <person name="Yang D."/>
            <person name="Bader C.D."/>
            <person name="Teijaro C.N."/>
            <person name="Fluegel L."/>
            <person name="Davis C.M."/>
            <person name="Simpson J.R."/>
            <person name="Lauterbach L."/>
            <person name="Steele A.D."/>
            <person name="Gui C."/>
            <person name="Meng S."/>
            <person name="Li G."/>
            <person name="Viehrig K."/>
            <person name="Ye F."/>
            <person name="Su P."/>
            <person name="Kiefer A.F."/>
            <person name="Nichols A."/>
            <person name="Cepeda A.J."/>
            <person name="Yan W."/>
            <person name="Fan B."/>
            <person name="Jiang Y."/>
            <person name="Adhikari A."/>
            <person name="Zheng C.-J."/>
            <person name="Schuster L."/>
            <person name="Cowan T.M."/>
            <person name="Smanski M.J."/>
            <person name="Chevrette M.G."/>
            <person name="De Carvalho L.P.S."/>
            <person name="Shen B."/>
        </authorList>
    </citation>
    <scope>NUCLEOTIDE SEQUENCE [LARGE SCALE GENOMIC DNA]</scope>
    <source>
        <strain evidence="7 8">NPDC050671</strain>
    </source>
</reference>
<dbReference type="Pfam" id="PF23562">
    <property type="entry name" value="AMP-binding_C_3"/>
    <property type="match status" value="1"/>
</dbReference>
<keyword evidence="5" id="KW-0521">NADP</keyword>
<keyword evidence="8" id="KW-1185">Reference proteome</keyword>
<keyword evidence="1 5" id="KW-0596">Phosphopantetheine</keyword>
<name>A0ABV3F2R5_9NOCA</name>
<evidence type="ECO:0000256" key="3">
    <source>
        <dbReference type="ARBA" id="ARBA00022741"/>
    </source>
</evidence>
<comment type="caution">
    <text evidence="7">The sequence shown here is derived from an EMBL/GenBank/DDBJ whole genome shotgun (WGS) entry which is preliminary data.</text>
</comment>
<accession>A0ABV3F2R5</accession>
<feature type="domain" description="Carrier" evidence="6">
    <location>
        <begin position="650"/>
        <end position="728"/>
    </location>
</feature>
<feature type="binding site" evidence="5">
    <location>
        <position position="419"/>
    </location>
    <ligand>
        <name>AMP</name>
        <dbReference type="ChEBI" id="CHEBI:456215"/>
    </ligand>
</feature>
<evidence type="ECO:0000256" key="5">
    <source>
        <dbReference type="HAMAP-Rule" id="MF_02247"/>
    </source>
</evidence>
<comment type="caution">
    <text evidence="5">Lacks conserved residue(s) required for the propagation of feature annotation.</text>
</comment>
<sequence length="1172" mass="127753">MSTDTREARLEHRIAELYHTDRQFAAARPDPAVTARAEKPGARPFEVARTVMQGYARRPAVGQRAVEFVTDPETGRTAAKLLPRFDTLTYGEVWDRAGALAAALSGDPVRPGDRIGVLGFSSVDYTLVDMAVVRLAAVAVPLQTSAPVDRLRSVVAETEPTVLATSIDHLDDAVDLVRTGHSLARLIVFDYHPQADDQRATFDAAAARLSAAGSTVRIDHLAELMARGAALPPPWVQPPTEPDPPALLIYTSGSTGEPKGAVITERLVADQWRAATSERWGQRATEPAIALGFMPMSHIMGRAILYMTLARGGTVYFAATSDLSTLLDDLALARPTQLAFVPRIWEMLFQRFRGEMQRRAAAGADPATLEQQVLTDLRQNLLGGRFLSATTGSAPISGELKTWVETLLDFHLVDGYGSTEAGSIAVDGRVRRPPVLDYELVDVPELGYFHTDRPYPRGELVIRSEALIPGYYKRPDATAEVFDADGRYHTGDIFAEVGADELVYLERRSFVLKLSQGEFVTVSTVEAALAESPLVRQVYVYGNSSRSYPLAVVVPTEEAIAQTGGDIEALRPLLAESVRQVAKTAGLQSYEIPRDLLVETRPFTPENGLLTGIRKLARPALKQHYGTRLEQLYTELAAAEADELRALHRGGDRPTVETVVRAAGALLGSATGDLRPDAHFTDLGGDSLSALTFAQLLREIFDVEVPVGTIIGPATDLRALADYIDDRRRGGHRPTFAAVHGAGATEIHARDLTLDKFLDTDTLADAPGLPVPDAPAQTVLLTGATGFLGRYLVLEWLRRLNRSGGTLICPVRAQDDAAARARLDEVFETGDPALSARYRELAGGHLEVIAGDKSAPRLGTSRGTWEWLAETVDVIVDPAALVNHVLPYRELFGPNVMGTAELLRLALTTRQKPYTYISTVGVGDQIDRAAFTEDADIRDISPDRAIDGGYANGYSNSKWAGEVLLREAADLCGLPVTVFRCDMILADTGYSGQLNLPDMFTRLVLSVEATGTAPGSFYELDAEGRRPRAHYDGLPVGFIAEAVATLGARVGSGFRTYHVMNPYDDGISLDTYIDWLIDAGHPIERISGYDTWLQRMETAVRALPDRQRRYSLLPLLDNYRKPQQPIRGSIAPTERFRAAVRHAKIGADKDIPHVTPEMIVKYTTDLELLGLL</sequence>
<dbReference type="NCBIfam" id="TIGR01746">
    <property type="entry name" value="Thioester-redct"/>
    <property type="match status" value="1"/>
</dbReference>
<feature type="binding site" evidence="5">
    <location>
        <position position="492"/>
    </location>
    <ligand>
        <name>AMP</name>
        <dbReference type="ChEBI" id="CHEBI:456215"/>
    </ligand>
</feature>
<dbReference type="EMBL" id="JBFAIH010000002">
    <property type="protein sequence ID" value="MEV0361992.1"/>
    <property type="molecule type" value="Genomic_DNA"/>
</dbReference>
<dbReference type="SUPFAM" id="SSF51735">
    <property type="entry name" value="NAD(P)-binding Rossmann-fold domains"/>
    <property type="match status" value="1"/>
</dbReference>
<feature type="binding site" evidence="5">
    <location>
        <position position="298"/>
    </location>
    <ligand>
        <name>AMP</name>
        <dbReference type="ChEBI" id="CHEBI:456215"/>
    </ligand>
</feature>
<dbReference type="InterPro" id="IPR010080">
    <property type="entry name" value="Thioester_reductase-like_dom"/>
</dbReference>
<feature type="binding site" evidence="5">
    <location>
        <position position="918"/>
    </location>
    <ligand>
        <name>NADP(+)</name>
        <dbReference type="ChEBI" id="CHEBI:58349"/>
    </ligand>
</feature>
<dbReference type="PROSITE" id="PS50075">
    <property type="entry name" value="CARRIER"/>
    <property type="match status" value="1"/>
</dbReference>
<dbReference type="PANTHER" id="PTHR43272:SF33">
    <property type="entry name" value="AMP-BINDING DOMAIN-CONTAINING PROTEIN-RELATED"/>
    <property type="match status" value="1"/>
</dbReference>
<dbReference type="InterPro" id="IPR009081">
    <property type="entry name" value="PP-bd_ACP"/>
</dbReference>
<comment type="cofactor">
    <cofactor evidence="5">
        <name>pantetheine 4'-phosphate</name>
        <dbReference type="ChEBI" id="CHEBI:47942"/>
    </cofactor>
    <text evidence="5">Binds 1 phosphopantetheine covalently.</text>
</comment>
<comment type="catalytic activity">
    <reaction evidence="5">
        <text>a carboxylate + ATP + NADPH + H(+) = an aldehyde + AMP + diphosphate + NADP(+)</text>
        <dbReference type="Rhea" id="RHEA:50916"/>
        <dbReference type="ChEBI" id="CHEBI:15378"/>
        <dbReference type="ChEBI" id="CHEBI:17478"/>
        <dbReference type="ChEBI" id="CHEBI:29067"/>
        <dbReference type="ChEBI" id="CHEBI:30616"/>
        <dbReference type="ChEBI" id="CHEBI:33019"/>
        <dbReference type="ChEBI" id="CHEBI:57783"/>
        <dbReference type="ChEBI" id="CHEBI:58349"/>
        <dbReference type="ChEBI" id="CHEBI:456215"/>
    </reaction>
</comment>
<dbReference type="SUPFAM" id="SSF56801">
    <property type="entry name" value="Acetyl-CoA synthetase-like"/>
    <property type="match status" value="1"/>
</dbReference>
<dbReference type="SMART" id="SM00823">
    <property type="entry name" value="PKS_PP"/>
    <property type="match status" value="1"/>
</dbReference>
<dbReference type="InterPro" id="IPR013120">
    <property type="entry name" value="FAR_NAD-bd"/>
</dbReference>
<dbReference type="Pfam" id="PF07993">
    <property type="entry name" value="NAD_binding_4"/>
    <property type="match status" value="1"/>
</dbReference>
<keyword evidence="3 5" id="KW-0547">Nucleotide-binding</keyword>
<feature type="binding site" evidence="5">
    <location>
        <begin position="785"/>
        <end position="788"/>
    </location>
    <ligand>
        <name>NADP(+)</name>
        <dbReference type="ChEBI" id="CHEBI:58349"/>
    </ligand>
</feature>
<dbReference type="InterPro" id="IPR036291">
    <property type="entry name" value="NAD(P)-bd_dom_sf"/>
</dbReference>
<dbReference type="InterPro" id="IPR036736">
    <property type="entry name" value="ACP-like_sf"/>
</dbReference>
<evidence type="ECO:0000256" key="2">
    <source>
        <dbReference type="ARBA" id="ARBA00022553"/>
    </source>
</evidence>
<dbReference type="EC" id="1.2.1.-" evidence="5"/>
<dbReference type="InterPro" id="IPR046407">
    <property type="entry name" value="CAR"/>
</dbReference>
<keyword evidence="5 7" id="KW-0560">Oxidoreductase</keyword>
<feature type="binding site" evidence="5">
    <location>
        <position position="822"/>
    </location>
    <ligand>
        <name>NADP(+)</name>
        <dbReference type="ChEBI" id="CHEBI:58349"/>
    </ligand>
</feature>
<evidence type="ECO:0000313" key="7">
    <source>
        <dbReference type="EMBL" id="MEV0361992.1"/>
    </source>
</evidence>
<dbReference type="InterPro" id="IPR042099">
    <property type="entry name" value="ANL_N_sf"/>
</dbReference>
<feature type="binding site" evidence="5">
    <location>
        <begin position="878"/>
        <end position="880"/>
    </location>
    <ligand>
        <name>NADP(+)</name>
        <dbReference type="ChEBI" id="CHEBI:58349"/>
    </ligand>
</feature>
<evidence type="ECO:0000256" key="4">
    <source>
        <dbReference type="ARBA" id="ARBA00022840"/>
    </source>
</evidence>
<dbReference type="Gene3D" id="3.40.50.12780">
    <property type="entry name" value="N-terminal domain of ligase-like"/>
    <property type="match status" value="1"/>
</dbReference>
<dbReference type="InterPro" id="IPR020806">
    <property type="entry name" value="PKS_PP-bd"/>
</dbReference>
<dbReference type="PANTHER" id="PTHR43272">
    <property type="entry name" value="LONG-CHAIN-FATTY-ACID--COA LIGASE"/>
    <property type="match status" value="1"/>
</dbReference>
<feature type="binding site" evidence="5">
    <location>
        <position position="393"/>
    </location>
    <ligand>
        <name>AMP</name>
        <dbReference type="ChEBI" id="CHEBI:456215"/>
    </ligand>
</feature>
<keyword evidence="2 5" id="KW-0597">Phosphoprotein</keyword>
<dbReference type="InterPro" id="IPR000873">
    <property type="entry name" value="AMP-dep_synth/lig_dom"/>
</dbReference>
<dbReference type="Gene3D" id="1.10.1200.10">
    <property type="entry name" value="ACP-like"/>
    <property type="match status" value="1"/>
</dbReference>
<comment type="function">
    <text evidence="5">Catalyzes the ATP- and NADPH-dependent reduction of carboxylic acids to the corresponding aldehydes.</text>
</comment>
<keyword evidence="4 5" id="KW-0067">ATP-binding</keyword>
<dbReference type="Gene3D" id="3.40.50.720">
    <property type="entry name" value="NAD(P)-binding Rossmann-like Domain"/>
    <property type="match status" value="1"/>
</dbReference>
<dbReference type="Proteomes" id="UP001551658">
    <property type="component" value="Unassembled WGS sequence"/>
</dbReference>
<feature type="binding site" evidence="5">
    <location>
        <begin position="414"/>
        <end position="415"/>
    </location>
    <ligand>
        <name>AMP</name>
        <dbReference type="ChEBI" id="CHEBI:456215"/>
    </ligand>
</feature>
<dbReference type="SUPFAM" id="SSF47336">
    <property type="entry name" value="ACP-like"/>
    <property type="match status" value="1"/>
</dbReference>
<feature type="binding site" evidence="5">
    <location>
        <position position="812"/>
    </location>
    <ligand>
        <name>NADP(+)</name>
        <dbReference type="ChEBI" id="CHEBI:58349"/>
    </ligand>
</feature>
<dbReference type="Pfam" id="PF00501">
    <property type="entry name" value="AMP-binding"/>
    <property type="match status" value="1"/>
</dbReference>
<comment type="domain">
    <text evidence="5">The N-terminal domain likely catalyzes substrate activation by formation of an initial acyl-AMP intermediate, the central region contains the phosphopantetheine attachment site, and the C-terminal domain catalyzes the reduction by NADPH of the intermediate thioester formed from the attack of the phosphopantetheine thiol at the carbonyl carbon of acyl-AMP.</text>
</comment>
<organism evidence="7 8">
    <name type="scientific">Nocardia fusca</name>
    <dbReference type="NCBI Taxonomy" id="941183"/>
    <lineage>
        <taxon>Bacteria</taxon>
        <taxon>Bacillati</taxon>
        <taxon>Actinomycetota</taxon>
        <taxon>Actinomycetes</taxon>
        <taxon>Mycobacteriales</taxon>
        <taxon>Nocardiaceae</taxon>
        <taxon>Nocardia</taxon>
    </lineage>
</organism>
<evidence type="ECO:0000256" key="1">
    <source>
        <dbReference type="ARBA" id="ARBA00022450"/>
    </source>
</evidence>
<gene>
    <name evidence="5 7" type="primary">car</name>
    <name evidence="7" type="ORF">AB0H72_04740</name>
</gene>
<feature type="binding site" evidence="5">
    <location>
        <begin position="852"/>
        <end position="853"/>
    </location>
    <ligand>
        <name>NADP(+)</name>
        <dbReference type="ChEBI" id="CHEBI:58349"/>
    </ligand>
</feature>
<dbReference type="Pfam" id="PF00550">
    <property type="entry name" value="PP-binding"/>
    <property type="match status" value="1"/>
</dbReference>
<dbReference type="CDD" id="cd05235">
    <property type="entry name" value="SDR_e1"/>
    <property type="match status" value="1"/>
</dbReference>
<feature type="modified residue" description="O-(pantetheine 4'-phosphoryl)serine" evidence="5">
    <location>
        <position position="687"/>
    </location>
</feature>
<dbReference type="InterPro" id="IPR020845">
    <property type="entry name" value="AMP-binding_CS"/>
</dbReference>
<dbReference type="PROSITE" id="PS00455">
    <property type="entry name" value="AMP_BINDING"/>
    <property type="match status" value="1"/>
</dbReference>
<dbReference type="NCBIfam" id="NF041592">
    <property type="entry name" value="carboxyl_red"/>
    <property type="match status" value="1"/>
</dbReference>
<evidence type="ECO:0000259" key="6">
    <source>
        <dbReference type="PROSITE" id="PS50075"/>
    </source>
</evidence>
<protein>
    <recommendedName>
        <fullName evidence="5">Carboxylic acid reductase</fullName>
        <shortName evidence="5">CAR</shortName>
        <ecNumber evidence="5">1.2.1.-</ecNumber>
    </recommendedName>
    <alternativeName>
        <fullName evidence="5">ATP/NADPH-dependent carboxylic acid reductase</fullName>
    </alternativeName>
</protein>
<feature type="binding site" evidence="5">
    <location>
        <position position="615"/>
    </location>
    <ligand>
        <name>AMP</name>
        <dbReference type="ChEBI" id="CHEBI:456215"/>
    </ligand>
</feature>
<feature type="binding site" evidence="5">
    <location>
        <position position="513"/>
    </location>
    <ligand>
        <name>AMP</name>
        <dbReference type="ChEBI" id="CHEBI:456215"/>
    </ligand>
</feature>
<dbReference type="RefSeq" id="WP_357973740.1">
    <property type="nucleotide sequence ID" value="NZ_JBFAIH010000002.1"/>
</dbReference>
<dbReference type="HAMAP" id="MF_02247">
    <property type="entry name" value="Carbox_acid_reduct"/>
    <property type="match status" value="1"/>
</dbReference>
<dbReference type="GO" id="GO:0016491">
    <property type="term" value="F:oxidoreductase activity"/>
    <property type="evidence" value="ECO:0007669"/>
    <property type="project" value="UniProtKB-KW"/>
</dbReference>
<comment type="similarity">
    <text evidence="5">Belongs to the ATP-dependent AMP-binding enzyme family. Carboxylic acid reductase subfamily.</text>
</comment>
<feature type="binding site" evidence="5">
    <location>
        <position position="954"/>
    </location>
    <ligand>
        <name>NADP(+)</name>
        <dbReference type="ChEBI" id="CHEBI:58349"/>
    </ligand>
</feature>